<dbReference type="Pfam" id="PF07721">
    <property type="entry name" value="TPR_4"/>
    <property type="match status" value="1"/>
</dbReference>
<dbReference type="Gene3D" id="1.25.40.10">
    <property type="entry name" value="Tetratricopeptide repeat domain"/>
    <property type="match status" value="2"/>
</dbReference>
<dbReference type="InterPro" id="IPR011990">
    <property type="entry name" value="TPR-like_helical_dom_sf"/>
</dbReference>
<evidence type="ECO:0000313" key="2">
    <source>
        <dbReference type="EMBL" id="MFC7383973.1"/>
    </source>
</evidence>
<dbReference type="PRINTS" id="PR00364">
    <property type="entry name" value="DISEASERSIST"/>
</dbReference>
<dbReference type="SMART" id="SM00028">
    <property type="entry name" value="TPR"/>
    <property type="match status" value="7"/>
</dbReference>
<keyword evidence="3" id="KW-1185">Reference proteome</keyword>
<feature type="repeat" description="TPR" evidence="1">
    <location>
        <begin position="692"/>
        <end position="725"/>
    </location>
</feature>
<accession>A0ABW2P4K3</accession>
<dbReference type="Gene3D" id="3.40.50.300">
    <property type="entry name" value="P-loop containing nucleotide triphosphate hydrolases"/>
    <property type="match status" value="1"/>
</dbReference>
<organism evidence="2 3">
    <name type="scientific">Sphaerisporangium rhizosphaerae</name>
    <dbReference type="NCBI Taxonomy" id="2269375"/>
    <lineage>
        <taxon>Bacteria</taxon>
        <taxon>Bacillati</taxon>
        <taxon>Actinomycetota</taxon>
        <taxon>Actinomycetes</taxon>
        <taxon>Streptosporangiales</taxon>
        <taxon>Streptosporangiaceae</taxon>
        <taxon>Sphaerisporangium</taxon>
    </lineage>
</organism>
<dbReference type="InterPro" id="IPR019734">
    <property type="entry name" value="TPR_rpt"/>
</dbReference>
<dbReference type="InterPro" id="IPR027417">
    <property type="entry name" value="P-loop_NTPase"/>
</dbReference>
<dbReference type="PANTHER" id="PTHR10098:SF108">
    <property type="entry name" value="TETRATRICOPEPTIDE REPEAT PROTEIN 28"/>
    <property type="match status" value="1"/>
</dbReference>
<dbReference type="SUPFAM" id="SSF52540">
    <property type="entry name" value="P-loop containing nucleoside triphosphate hydrolases"/>
    <property type="match status" value="1"/>
</dbReference>
<gene>
    <name evidence="2" type="ORF">ACFQSB_17280</name>
</gene>
<comment type="caution">
    <text evidence="2">The sequence shown here is derived from an EMBL/GenBank/DDBJ whole genome shotgun (WGS) entry which is preliminary data.</text>
</comment>
<dbReference type="Proteomes" id="UP001596496">
    <property type="component" value="Unassembled WGS sequence"/>
</dbReference>
<dbReference type="Pfam" id="PF13424">
    <property type="entry name" value="TPR_12"/>
    <property type="match status" value="2"/>
</dbReference>
<keyword evidence="1" id="KW-0802">TPR repeat</keyword>
<dbReference type="EMBL" id="JBHTCG010000010">
    <property type="protein sequence ID" value="MFC7383973.1"/>
    <property type="molecule type" value="Genomic_DNA"/>
</dbReference>
<feature type="repeat" description="TPR" evidence="1">
    <location>
        <begin position="732"/>
        <end position="765"/>
    </location>
</feature>
<dbReference type="InterPro" id="IPR011717">
    <property type="entry name" value="TPR-4"/>
</dbReference>
<dbReference type="PROSITE" id="PS50005">
    <property type="entry name" value="TPR"/>
    <property type="match status" value="2"/>
</dbReference>
<evidence type="ECO:0000313" key="3">
    <source>
        <dbReference type="Proteomes" id="UP001596496"/>
    </source>
</evidence>
<name>A0ABW2P4K3_9ACTN</name>
<reference evidence="3" key="1">
    <citation type="journal article" date="2019" name="Int. J. Syst. Evol. Microbiol.">
        <title>The Global Catalogue of Microorganisms (GCM) 10K type strain sequencing project: providing services to taxonomists for standard genome sequencing and annotation.</title>
        <authorList>
            <consortium name="The Broad Institute Genomics Platform"/>
            <consortium name="The Broad Institute Genome Sequencing Center for Infectious Disease"/>
            <person name="Wu L."/>
            <person name="Ma J."/>
        </authorList>
    </citation>
    <scope>NUCLEOTIDE SEQUENCE [LARGE SCALE GENOMIC DNA]</scope>
    <source>
        <strain evidence="3">CECT 7649</strain>
    </source>
</reference>
<sequence length="864" mass="94457">MRTSAAADGVPLPDPGEARSLDELIEKVQRLKIWAGNPSYNVIKDRINAAWLAAGRPSGELARRSTIADCFRPGRRRVNDDLLLAVVQALHDDAGYLAQWRQVLRVIHGETQAARQVRVQGGLPGSVSGFIGRSSEIDRLRRSLRQGGDAGAASVVSAIQGMAGVGKTQLALQVGRVLAADEPFDHVLFVDLRGFHPDPAQPPAEPDAVLDGFLRLLGMPATLIPPRLADRAAAYRRRLAGTRTLVVLDNAATEQQVEPLLPDDPRCVALVTSRRSLTTLPGSTQVTLDVFAPGEAQDYLLSAVPGVAMGDDPAALERVARRCGHLPLALALLAGHMRAKADWTVTDHADRLEARHRHNRLDTGVEMALRLSYQGLSPDRQRLLRLLAVHPGQDFDAYAAAALTDHDVRTTGRRLHELCGDHLLQQSVPGRFVFHDLVRAYAADRADEEDRPAARRAALTRLFDYHLFTASAAMDLLIPAEQHSRPRVPPSAMSIPPLEDLAAARGWLDDERSNLIAAAGHAAAQGWPSHATRIATTLFRYLDAGSHYADSVAAHTHARDAAHSSGDRAAEVHALTYLGIGCLRQGRHPQAAEHLRRSLDLAREIDDPAGEARALGNLGVVAERSGRYREAIDFHQQARSLFDKIGNRVGEIRALGNLGVVAERLGHYERSLEYQRWALTLARELGDRIGEVSALDELGYVHQRLGRYQQALDHHRQALTVARDIATRSGEAAALNNLGAVYRRQGHLEESVDHLHRSLALWHEIGNPMGEIDVRNDLGETHLAGGRPEQARHQYILALDLAGQLGDRYQQARAHNGLAHARKADGDIDEARHHWRKALALYQALDVPEADEVAAHLKGLSGTD</sequence>
<dbReference type="SUPFAM" id="SSF48452">
    <property type="entry name" value="TPR-like"/>
    <property type="match status" value="2"/>
</dbReference>
<dbReference type="PANTHER" id="PTHR10098">
    <property type="entry name" value="RAPSYN-RELATED"/>
    <property type="match status" value="1"/>
</dbReference>
<evidence type="ECO:0000256" key="1">
    <source>
        <dbReference type="PROSITE-ProRule" id="PRU00339"/>
    </source>
</evidence>
<protein>
    <submittedName>
        <fullName evidence="2">Tetratricopeptide repeat protein</fullName>
    </submittedName>
</protein>
<proteinExistence type="predicted"/>
<dbReference type="RefSeq" id="WP_380827572.1">
    <property type="nucleotide sequence ID" value="NZ_JBHTCG010000010.1"/>
</dbReference>